<organism evidence="1 2">
    <name type="scientific">Oligella ureolytica</name>
    <dbReference type="NCBI Taxonomy" id="90244"/>
    <lineage>
        <taxon>Bacteria</taxon>
        <taxon>Pseudomonadati</taxon>
        <taxon>Pseudomonadota</taxon>
        <taxon>Betaproteobacteria</taxon>
        <taxon>Burkholderiales</taxon>
        <taxon>Alcaligenaceae</taxon>
        <taxon>Oligella</taxon>
    </lineage>
</organism>
<protein>
    <submittedName>
        <fullName evidence="1">Uncharacterized protein</fullName>
    </submittedName>
</protein>
<sequence>MGIIPSFSQSLVSDDKLLDRGYLKFLLFLNYLWVFS</sequence>
<reference evidence="1 2" key="1">
    <citation type="submission" date="2018-06" db="EMBL/GenBank/DDBJ databases">
        <authorList>
            <consortium name="Pathogen Informatics"/>
            <person name="Doyle S."/>
        </authorList>
    </citation>
    <scope>NUCLEOTIDE SEQUENCE [LARGE SCALE GENOMIC DNA]</scope>
    <source>
        <strain evidence="1 2">NCTC11997</strain>
    </source>
</reference>
<accession>A0A378X9Q7</accession>
<gene>
    <name evidence="1" type="ORF">NCTC11997_00084</name>
</gene>
<dbReference type="AlphaFoldDB" id="A0A378X9Q7"/>
<proteinExistence type="predicted"/>
<name>A0A378X9Q7_9BURK</name>
<dbReference type="EMBL" id="UGSB01000001">
    <property type="protein sequence ID" value="SUA50197.1"/>
    <property type="molecule type" value="Genomic_DNA"/>
</dbReference>
<dbReference type="Proteomes" id="UP000254603">
    <property type="component" value="Unassembled WGS sequence"/>
</dbReference>
<evidence type="ECO:0000313" key="2">
    <source>
        <dbReference type="Proteomes" id="UP000254603"/>
    </source>
</evidence>
<evidence type="ECO:0000313" key="1">
    <source>
        <dbReference type="EMBL" id="SUA50197.1"/>
    </source>
</evidence>